<dbReference type="InterPro" id="IPR035983">
    <property type="entry name" value="Hect_E3_ubiquitin_ligase"/>
</dbReference>
<evidence type="ECO:0000256" key="4">
    <source>
        <dbReference type="ARBA" id="ARBA00022786"/>
    </source>
</evidence>
<dbReference type="Gene3D" id="3.30.2160.10">
    <property type="entry name" value="Hect, E3 ligase catalytic domain"/>
    <property type="match status" value="1"/>
</dbReference>
<protein>
    <recommendedName>
        <fullName evidence="2">HECT-type E3 ubiquitin transferase</fullName>
        <ecNumber evidence="2">2.3.2.26</ecNumber>
    </recommendedName>
</protein>
<dbReference type="EMBL" id="CAJPEX010009321">
    <property type="protein sequence ID" value="CAG0924855.1"/>
    <property type="molecule type" value="Genomic_DNA"/>
</dbReference>
<keyword evidence="8" id="KW-1185">Reference proteome</keyword>
<dbReference type="Proteomes" id="UP000678499">
    <property type="component" value="Unassembled WGS sequence"/>
</dbReference>
<dbReference type="Gene3D" id="3.90.1750.10">
    <property type="entry name" value="Hect, E3 ligase catalytic domains"/>
    <property type="match status" value="1"/>
</dbReference>
<evidence type="ECO:0000256" key="1">
    <source>
        <dbReference type="ARBA" id="ARBA00000885"/>
    </source>
</evidence>
<evidence type="ECO:0000256" key="5">
    <source>
        <dbReference type="PROSITE-ProRule" id="PRU00104"/>
    </source>
</evidence>
<dbReference type="FunFam" id="3.30.2160.10:FF:000002">
    <property type="entry name" value="Putative Ubiquitin-protein ligase E3C"/>
    <property type="match status" value="1"/>
</dbReference>
<dbReference type="SMART" id="SM00119">
    <property type="entry name" value="HECTc"/>
    <property type="match status" value="1"/>
</dbReference>
<dbReference type="GO" id="GO:0006511">
    <property type="term" value="P:ubiquitin-dependent protein catabolic process"/>
    <property type="evidence" value="ECO:0007669"/>
    <property type="project" value="TreeGrafter"/>
</dbReference>
<dbReference type="OrthoDB" id="8068875at2759"/>
<feature type="non-terminal residue" evidence="7">
    <location>
        <position position="1"/>
    </location>
</feature>
<dbReference type="GO" id="GO:0061630">
    <property type="term" value="F:ubiquitin protein ligase activity"/>
    <property type="evidence" value="ECO:0007669"/>
    <property type="project" value="UniProtKB-EC"/>
</dbReference>
<name>A0A7R9GLE7_9CRUS</name>
<evidence type="ECO:0000313" key="7">
    <source>
        <dbReference type="EMBL" id="CAD7284703.1"/>
    </source>
</evidence>
<organism evidence="7">
    <name type="scientific">Notodromas monacha</name>
    <dbReference type="NCBI Taxonomy" id="399045"/>
    <lineage>
        <taxon>Eukaryota</taxon>
        <taxon>Metazoa</taxon>
        <taxon>Ecdysozoa</taxon>
        <taxon>Arthropoda</taxon>
        <taxon>Crustacea</taxon>
        <taxon>Oligostraca</taxon>
        <taxon>Ostracoda</taxon>
        <taxon>Podocopa</taxon>
        <taxon>Podocopida</taxon>
        <taxon>Cypridocopina</taxon>
        <taxon>Cypridoidea</taxon>
        <taxon>Cyprididae</taxon>
        <taxon>Notodromas</taxon>
    </lineage>
</organism>
<dbReference type="EC" id="2.3.2.26" evidence="2"/>
<feature type="domain" description="HECT" evidence="6">
    <location>
        <begin position="629"/>
        <end position="864"/>
    </location>
</feature>
<comment type="caution">
    <text evidence="5">Lacks conserved residue(s) required for the propagation of feature annotation.</text>
</comment>
<dbReference type="GO" id="GO:0000209">
    <property type="term" value="P:protein polyubiquitination"/>
    <property type="evidence" value="ECO:0007669"/>
    <property type="project" value="InterPro"/>
</dbReference>
<gene>
    <name evidence="7" type="ORF">NMOB1V02_LOCUS12308</name>
</gene>
<dbReference type="PANTHER" id="PTHR45700">
    <property type="entry name" value="UBIQUITIN-PROTEIN LIGASE E3C"/>
    <property type="match status" value="1"/>
</dbReference>
<dbReference type="AlphaFoldDB" id="A0A7R9GLE7"/>
<evidence type="ECO:0000313" key="8">
    <source>
        <dbReference type="Proteomes" id="UP000678499"/>
    </source>
</evidence>
<dbReference type="PANTHER" id="PTHR45700:SF3">
    <property type="entry name" value="UBIQUITIN-PROTEIN LIGASE E3B"/>
    <property type="match status" value="1"/>
</dbReference>
<dbReference type="EMBL" id="OA891358">
    <property type="protein sequence ID" value="CAD7284703.1"/>
    <property type="molecule type" value="Genomic_DNA"/>
</dbReference>
<sequence>MVHSMQFGETVSTTFMSVVLDPSHGAAWIRGMKQWLGLCLDAATSEHGMVPGRDDRHLAAVLHVLVTFTSTQSWCSPEVTSSPILVKLCDMFLAHLCRDGGLYTRFGEMLKRHGANLGHPQLLAVVTLTLRGLGLDAAREQNMLAQFVVHVLCVPVFVHRIQETSPEMLRLMAKKRVISRSLGLLAACDGSSDRVFAQVRTCGSNAFISLLGNVIHLVHTTLGNSEDNPGLLDAPDFRCNVVTCVVRLLDECVKDDQSESSGPGKLSLSVWNPILGWSSGPITRGSHETLPLVLTQLERLWSLPILNFVFEELRLRDPVMDGDDRIYELSVSTTSASSSAVWSVSGIRQLLFNSGSSAASGQQPTTSLSQVLQPQGDLSSWKLDGSEVAPVTSAAHMYNSALRVLRQHRIGILSGLCVMNGSLVAGMWRRLFRKLGHGIGGLGQWLDLLSGKSKPKSSWHLLALFCDASAHLLTILDEDELYEKQKPFRQDELVAIAAFVNRLVFQAVYSSSADDRETAGLPQSVLALLSVMYQRDARRKFCPSGHWLVPEACTSSFLTDVDKMRTRAKRVMQIIPHVVPHTHRIVLFRDLVSRDKSAGTCTAATSCTLITVRRGYLVEDGYRQLAGLSGAQLKGPVRVKFVNVQGLDEAGIDQDGVFKEFLEETVKRVFDPQMNLFRATADGCLYPSPTARLTAGEAECDHLFEFVGKMLGKAVYEGIVLDVKFAQFFLSQVVSSALGTYAAYSCLDELPSLDPELYKSLIFIKHYDGDVSQLELTFTCDEDVLGQIVTHELVEGGRMVSVQDDNRILYVHRMAEWRVRRQLHAQVTAFRRGFCSLIRPDWLALFSTTADVQRLLSGGDTSDK</sequence>
<dbReference type="SUPFAM" id="SSF56204">
    <property type="entry name" value="Hect, E3 ligase catalytic domain"/>
    <property type="match status" value="1"/>
</dbReference>
<reference evidence="7" key="1">
    <citation type="submission" date="2020-11" db="EMBL/GenBank/DDBJ databases">
        <authorList>
            <person name="Tran Van P."/>
        </authorList>
    </citation>
    <scope>NUCLEOTIDE SEQUENCE</scope>
</reference>
<accession>A0A7R9GLE7</accession>
<evidence type="ECO:0000256" key="3">
    <source>
        <dbReference type="ARBA" id="ARBA00022679"/>
    </source>
</evidence>
<keyword evidence="4 5" id="KW-0833">Ubl conjugation pathway</keyword>
<dbReference type="GO" id="GO:0009966">
    <property type="term" value="P:regulation of signal transduction"/>
    <property type="evidence" value="ECO:0007669"/>
    <property type="project" value="UniProtKB-ARBA"/>
</dbReference>
<dbReference type="Pfam" id="PF00632">
    <property type="entry name" value="HECT"/>
    <property type="match status" value="1"/>
</dbReference>
<dbReference type="PROSITE" id="PS50237">
    <property type="entry name" value="HECT"/>
    <property type="match status" value="1"/>
</dbReference>
<proteinExistence type="predicted"/>
<dbReference type="InterPro" id="IPR044611">
    <property type="entry name" value="E3A/B/C-like"/>
</dbReference>
<dbReference type="InterPro" id="IPR000569">
    <property type="entry name" value="HECT_dom"/>
</dbReference>
<comment type="catalytic activity">
    <reaction evidence="1">
        <text>S-ubiquitinyl-[E2 ubiquitin-conjugating enzyme]-L-cysteine + [acceptor protein]-L-lysine = [E2 ubiquitin-conjugating enzyme]-L-cysteine + N(6)-ubiquitinyl-[acceptor protein]-L-lysine.</text>
        <dbReference type="EC" id="2.3.2.26"/>
    </reaction>
</comment>
<keyword evidence="3" id="KW-0808">Transferase</keyword>
<evidence type="ECO:0000259" key="6">
    <source>
        <dbReference type="PROSITE" id="PS50237"/>
    </source>
</evidence>
<evidence type="ECO:0000256" key="2">
    <source>
        <dbReference type="ARBA" id="ARBA00012485"/>
    </source>
</evidence>